<dbReference type="Gene3D" id="2.40.128.130">
    <property type="entry name" value="Autotransporter beta-domain"/>
    <property type="match status" value="1"/>
</dbReference>
<reference evidence="3 4" key="1">
    <citation type="submission" date="2019-09" db="EMBL/GenBank/DDBJ databases">
        <authorList>
            <person name="Chandra G."/>
            <person name="Truman W A."/>
        </authorList>
    </citation>
    <scope>NUCLEOTIDE SEQUENCE [LARGE SCALE GENOMIC DNA]</scope>
    <source>
        <strain evidence="3">PS918</strain>
    </source>
</reference>
<dbReference type="AlphaFoldDB" id="A0A5E7QYL6"/>
<dbReference type="Pfam" id="PF03797">
    <property type="entry name" value="Autotransporter"/>
    <property type="match status" value="1"/>
</dbReference>
<evidence type="ECO:0000256" key="1">
    <source>
        <dbReference type="SAM" id="SignalP"/>
    </source>
</evidence>
<feature type="signal peptide" evidence="1">
    <location>
        <begin position="1"/>
        <end position="37"/>
    </location>
</feature>
<dbReference type="InterPro" id="IPR005546">
    <property type="entry name" value="Autotransporte_beta"/>
</dbReference>
<protein>
    <recommendedName>
        <fullName evidence="2">Autotransporter domain-containing protein</fullName>
    </recommendedName>
</protein>
<evidence type="ECO:0000313" key="4">
    <source>
        <dbReference type="Proteomes" id="UP000326611"/>
    </source>
</evidence>
<feature type="domain" description="Autotransporter" evidence="2">
    <location>
        <begin position="69"/>
        <end position="166"/>
    </location>
</feature>
<proteinExistence type="predicted"/>
<dbReference type="SUPFAM" id="SSF103515">
    <property type="entry name" value="Autotransporter"/>
    <property type="match status" value="1"/>
</dbReference>
<keyword evidence="1" id="KW-0732">Signal</keyword>
<dbReference type="EMBL" id="CABVIY010000001">
    <property type="protein sequence ID" value="VVP66157.1"/>
    <property type="molecule type" value="Genomic_DNA"/>
</dbReference>
<dbReference type="InterPro" id="IPR036709">
    <property type="entry name" value="Autotransporte_beta_dom_sf"/>
</dbReference>
<dbReference type="Proteomes" id="UP000326611">
    <property type="component" value="Unassembled WGS sequence"/>
</dbReference>
<accession>A0A5E7QYL6</accession>
<feature type="chain" id="PRO_5023068818" description="Autotransporter domain-containing protein" evidence="1">
    <location>
        <begin position="38"/>
        <end position="328"/>
    </location>
</feature>
<evidence type="ECO:0000259" key="2">
    <source>
        <dbReference type="Pfam" id="PF03797"/>
    </source>
</evidence>
<organism evidence="3 4">
    <name type="scientific">Pseudomonas fluorescens</name>
    <dbReference type="NCBI Taxonomy" id="294"/>
    <lineage>
        <taxon>Bacteria</taxon>
        <taxon>Pseudomonadati</taxon>
        <taxon>Pseudomonadota</taxon>
        <taxon>Gammaproteobacteria</taxon>
        <taxon>Pseudomonadales</taxon>
        <taxon>Pseudomonadaceae</taxon>
        <taxon>Pseudomonas</taxon>
    </lineage>
</organism>
<sequence precursor="true">MAFLVSGQLAFRRCLLMCNSRYAVQILGLLMATAVSAEDTSRLRDVDLEKRANGMLAMLSYAMTPDLTSSSLSINDNSAGNPSLAMTQMGGGATLSKDTPLYLEGALAYSRYDPRFVATDGEQTQTIPVKWNSISATGGVGWDFPLTDELALRPIFNFAAGYLTSDINAARLFINRRFDRDIQFLDNGHMTAVGLGGALMLDLERVRPEYELDVELRYSYMNLRNVGGKNDIGGQAIADSVNLYSRWRAPTGLMALQRPLRYVLEFSHSEYLGDQRGVLGFDRLSSVGVGLELDSSAYDVFITRTRLVVRHVMGDHVSGVSVGLACSF</sequence>
<evidence type="ECO:0000313" key="3">
    <source>
        <dbReference type="EMBL" id="VVP66157.1"/>
    </source>
</evidence>
<name>A0A5E7QYL6_PSEFL</name>
<gene>
    <name evidence="3" type="ORF">PS918_00305</name>
</gene>